<sequence>MTRTITVFTDYRSATEFFYDVYLTPWCRAGPYVVGIWLGYIMSNLCVKKVKMNGLMVAVGWTIATLTGLLVVYGMWSYNTLQPTAHYDVMTQLAYGGLSRIAWAAALSWVVFACHYGYGANSTNNDNVDKYTK</sequence>
<accession>A0AAE1F9E4</accession>
<feature type="transmembrane region" description="Helical" evidence="1">
    <location>
        <begin position="54"/>
        <end position="78"/>
    </location>
</feature>
<dbReference type="PANTHER" id="PTHR11161">
    <property type="entry name" value="O-ACYLTRANSFERASE"/>
    <property type="match status" value="1"/>
</dbReference>
<evidence type="ECO:0000313" key="2">
    <source>
        <dbReference type="EMBL" id="KAK3869727.1"/>
    </source>
</evidence>
<organism evidence="2 3">
    <name type="scientific">Petrolisthes cinctipes</name>
    <name type="common">Flat porcelain crab</name>
    <dbReference type="NCBI Taxonomy" id="88211"/>
    <lineage>
        <taxon>Eukaryota</taxon>
        <taxon>Metazoa</taxon>
        <taxon>Ecdysozoa</taxon>
        <taxon>Arthropoda</taxon>
        <taxon>Crustacea</taxon>
        <taxon>Multicrustacea</taxon>
        <taxon>Malacostraca</taxon>
        <taxon>Eumalacostraca</taxon>
        <taxon>Eucarida</taxon>
        <taxon>Decapoda</taxon>
        <taxon>Pleocyemata</taxon>
        <taxon>Anomura</taxon>
        <taxon>Galatheoidea</taxon>
        <taxon>Porcellanidae</taxon>
        <taxon>Petrolisthes</taxon>
    </lineage>
</organism>
<gene>
    <name evidence="2" type="ORF">Pcinc_024955</name>
</gene>
<keyword evidence="1" id="KW-1133">Transmembrane helix</keyword>
<keyword evidence="3" id="KW-1185">Reference proteome</keyword>
<dbReference type="Proteomes" id="UP001286313">
    <property type="component" value="Unassembled WGS sequence"/>
</dbReference>
<proteinExistence type="predicted"/>
<name>A0AAE1F9E4_PETCI</name>
<dbReference type="PANTHER" id="PTHR11161:SF0">
    <property type="entry name" value="O-ACYLTRANSFERASE LIKE PROTEIN"/>
    <property type="match status" value="1"/>
</dbReference>
<evidence type="ECO:0000256" key="1">
    <source>
        <dbReference type="SAM" id="Phobius"/>
    </source>
</evidence>
<dbReference type="EMBL" id="JAWQEG010002789">
    <property type="protein sequence ID" value="KAK3869727.1"/>
    <property type="molecule type" value="Genomic_DNA"/>
</dbReference>
<dbReference type="AlphaFoldDB" id="A0AAE1F9E4"/>
<comment type="caution">
    <text evidence="2">The sequence shown here is derived from an EMBL/GenBank/DDBJ whole genome shotgun (WGS) entry which is preliminary data.</text>
</comment>
<dbReference type="InterPro" id="IPR052728">
    <property type="entry name" value="O2_lipid_transport_reg"/>
</dbReference>
<feature type="transmembrane region" description="Helical" evidence="1">
    <location>
        <begin position="98"/>
        <end position="118"/>
    </location>
</feature>
<keyword evidence="1" id="KW-0812">Transmembrane</keyword>
<feature type="transmembrane region" description="Helical" evidence="1">
    <location>
        <begin position="29"/>
        <end position="47"/>
    </location>
</feature>
<protein>
    <submittedName>
        <fullName evidence="2">Uncharacterized protein</fullName>
    </submittedName>
</protein>
<evidence type="ECO:0000313" key="3">
    <source>
        <dbReference type="Proteomes" id="UP001286313"/>
    </source>
</evidence>
<reference evidence="2" key="1">
    <citation type="submission" date="2023-10" db="EMBL/GenBank/DDBJ databases">
        <title>Genome assemblies of two species of porcelain crab, Petrolisthes cinctipes and Petrolisthes manimaculis (Anomura: Porcellanidae).</title>
        <authorList>
            <person name="Angst P."/>
        </authorList>
    </citation>
    <scope>NUCLEOTIDE SEQUENCE</scope>
    <source>
        <strain evidence="2">PB745_01</strain>
        <tissue evidence="2">Gill</tissue>
    </source>
</reference>
<keyword evidence="1" id="KW-0472">Membrane</keyword>